<dbReference type="Proteomes" id="UP001597327">
    <property type="component" value="Unassembled WGS sequence"/>
</dbReference>
<feature type="compositionally biased region" description="Gly residues" evidence="1">
    <location>
        <begin position="231"/>
        <end position="247"/>
    </location>
</feature>
<name>A0ABW4JYG4_9HYPH</name>
<evidence type="ECO:0000256" key="1">
    <source>
        <dbReference type="SAM" id="MobiDB-lite"/>
    </source>
</evidence>
<gene>
    <name evidence="2" type="ORF">ACFSC7_13650</name>
</gene>
<feature type="region of interest" description="Disordered" evidence="1">
    <location>
        <begin position="22"/>
        <end position="54"/>
    </location>
</feature>
<organism evidence="2 3">
    <name type="scientific">Roseibium aestuarii</name>
    <dbReference type="NCBI Taxonomy" id="2600299"/>
    <lineage>
        <taxon>Bacteria</taxon>
        <taxon>Pseudomonadati</taxon>
        <taxon>Pseudomonadota</taxon>
        <taxon>Alphaproteobacteria</taxon>
        <taxon>Hyphomicrobiales</taxon>
        <taxon>Stappiaceae</taxon>
        <taxon>Roseibium</taxon>
    </lineage>
</organism>
<comment type="caution">
    <text evidence="2">The sequence shown here is derived from an EMBL/GenBank/DDBJ whole genome shotgun (WGS) entry which is preliminary data.</text>
</comment>
<protein>
    <submittedName>
        <fullName evidence="2">Uncharacterized protein</fullName>
    </submittedName>
</protein>
<feature type="region of interest" description="Disordered" evidence="1">
    <location>
        <begin position="218"/>
        <end position="247"/>
    </location>
</feature>
<dbReference type="RefSeq" id="WP_149892575.1">
    <property type="nucleotide sequence ID" value="NZ_JBHUFA010000004.1"/>
</dbReference>
<dbReference type="EMBL" id="JBHUFA010000004">
    <property type="protein sequence ID" value="MFD1696566.1"/>
    <property type="molecule type" value="Genomic_DNA"/>
</dbReference>
<evidence type="ECO:0000313" key="2">
    <source>
        <dbReference type="EMBL" id="MFD1696566.1"/>
    </source>
</evidence>
<evidence type="ECO:0000313" key="3">
    <source>
        <dbReference type="Proteomes" id="UP001597327"/>
    </source>
</evidence>
<keyword evidence="3" id="KW-1185">Reference proteome</keyword>
<feature type="compositionally biased region" description="Low complexity" evidence="1">
    <location>
        <begin position="22"/>
        <end position="40"/>
    </location>
</feature>
<sequence length="247" mass="25327">MSADPRVGGWGASGQVPSQAVWAGGAAAPAQDAPVVAPQGPGKSGKPAAGNARSRVQDLVSAVTLTSRLREDYQAVAGRLPLLLEVGGEIQKHKDQADDAATQAAAKITSLLESFRDTTEQMAQAMEAQQGAVQALLDNPQDLADMLRQGKADLVGVLSRLGPVGAAAPTSPLGQDQTMTGALGLLKAAEQKAQHQVGELTQRLQAMVSAAVEEKTKDMRQVIEQLQKGQSPGGGPSRGGGSASRKG</sequence>
<reference evidence="3" key="1">
    <citation type="journal article" date="2019" name="Int. J. Syst. Evol. Microbiol.">
        <title>The Global Catalogue of Microorganisms (GCM) 10K type strain sequencing project: providing services to taxonomists for standard genome sequencing and annotation.</title>
        <authorList>
            <consortium name="The Broad Institute Genomics Platform"/>
            <consortium name="The Broad Institute Genome Sequencing Center for Infectious Disease"/>
            <person name="Wu L."/>
            <person name="Ma J."/>
        </authorList>
    </citation>
    <scope>NUCLEOTIDE SEQUENCE [LARGE SCALE GENOMIC DNA]</scope>
    <source>
        <strain evidence="3">JCM 3369</strain>
    </source>
</reference>
<accession>A0ABW4JYG4</accession>
<proteinExistence type="predicted"/>